<dbReference type="eggNOG" id="ENOG50334Q9">
    <property type="taxonomic scope" value="Bacteria"/>
</dbReference>
<dbReference type="RefSeq" id="WP_011342302.1">
    <property type="nucleotide sequence ID" value="NC_007498.2"/>
</dbReference>
<dbReference type="InterPro" id="IPR005171">
    <property type="entry name" value="Cyt_c_oxidase_su4_prok"/>
</dbReference>
<proteinExistence type="predicted"/>
<organism evidence="7 8">
    <name type="scientific">Syntrophotalea carbinolica (strain DSM 2380 / NBRC 103641 / GraBd1)</name>
    <name type="common">Pelobacter carbinolicus</name>
    <dbReference type="NCBI Taxonomy" id="338963"/>
    <lineage>
        <taxon>Bacteria</taxon>
        <taxon>Pseudomonadati</taxon>
        <taxon>Thermodesulfobacteriota</taxon>
        <taxon>Desulfuromonadia</taxon>
        <taxon>Desulfuromonadales</taxon>
        <taxon>Syntrophotaleaceae</taxon>
        <taxon>Syntrophotalea</taxon>
    </lineage>
</organism>
<dbReference type="HOGENOM" id="CLU_146734_3_0_7"/>
<dbReference type="Pfam" id="PF03626">
    <property type="entry name" value="COX4_pro"/>
    <property type="match status" value="1"/>
</dbReference>
<evidence type="ECO:0000313" key="8">
    <source>
        <dbReference type="Proteomes" id="UP000002534"/>
    </source>
</evidence>
<comment type="subcellular location">
    <subcellularLocation>
        <location evidence="1">Cell membrane</location>
        <topology evidence="1">Multi-pass membrane protein</topology>
    </subcellularLocation>
</comment>
<dbReference type="GO" id="GO:0005886">
    <property type="term" value="C:plasma membrane"/>
    <property type="evidence" value="ECO:0007669"/>
    <property type="project" value="UniProtKB-SubCell"/>
</dbReference>
<keyword evidence="8" id="KW-1185">Reference proteome</keyword>
<evidence type="ECO:0000313" key="7">
    <source>
        <dbReference type="EMBL" id="ABA89766.1"/>
    </source>
</evidence>
<protein>
    <submittedName>
        <fullName evidence="7">Cytochrome c oxidase, coo3-type, subunit IV</fullName>
    </submittedName>
</protein>
<name>Q3A1J1_SYNC1</name>
<keyword evidence="5 6" id="KW-0472">Membrane</keyword>
<dbReference type="KEGG" id="pca:Pcar_2528"/>
<evidence type="ECO:0000256" key="2">
    <source>
        <dbReference type="ARBA" id="ARBA00022475"/>
    </source>
</evidence>
<keyword evidence="3 6" id="KW-0812">Transmembrane</keyword>
<dbReference type="InterPro" id="IPR011743">
    <property type="entry name" value="Caa3_sub_IV"/>
</dbReference>
<dbReference type="EMBL" id="CP000142">
    <property type="protein sequence ID" value="ABA89766.1"/>
    <property type="molecule type" value="Genomic_DNA"/>
</dbReference>
<accession>Q3A1J1</accession>
<evidence type="ECO:0000256" key="3">
    <source>
        <dbReference type="ARBA" id="ARBA00022692"/>
    </source>
</evidence>
<evidence type="ECO:0000256" key="4">
    <source>
        <dbReference type="ARBA" id="ARBA00022989"/>
    </source>
</evidence>
<reference evidence="8" key="1">
    <citation type="submission" date="2005-10" db="EMBL/GenBank/DDBJ databases">
        <title>Complete sequence of Pelobacter carbinolicus DSM 2380.</title>
        <authorList>
            <person name="Copeland A."/>
            <person name="Lucas S."/>
            <person name="Lapidus A."/>
            <person name="Barry K."/>
            <person name="Detter J.C."/>
            <person name="Glavina T."/>
            <person name="Hammon N."/>
            <person name="Israni S."/>
            <person name="Pitluck S."/>
            <person name="Chertkov O."/>
            <person name="Schmutz J."/>
            <person name="Larimer F."/>
            <person name="Land M."/>
            <person name="Kyrpides N."/>
            <person name="Ivanova N."/>
            <person name="Richardson P."/>
        </authorList>
    </citation>
    <scope>NUCLEOTIDE SEQUENCE [LARGE SCALE GENOMIC DNA]</scope>
    <source>
        <strain evidence="8">DSM 2380 / NBRC 103641 / GraBd1</strain>
    </source>
</reference>
<sequence length="94" mass="10164">MPDDTRHTGAMRQLIATWGLLLCLTAATVGISRIDLGAGNIWAALGIATGKAALVIFFFMHLKEEGRVIKISLLVALATLATFIGLTFFDVLYR</sequence>
<evidence type="ECO:0000256" key="6">
    <source>
        <dbReference type="SAM" id="Phobius"/>
    </source>
</evidence>
<reference evidence="7 8" key="2">
    <citation type="journal article" date="2012" name="BMC Genomics">
        <title>The genome of Pelobacter carbinolicus reveals surprising metabolic capabilities and physiological features.</title>
        <authorList>
            <person name="Aklujkar M."/>
            <person name="Haveman S.A."/>
            <person name="Didonato R.Jr."/>
            <person name="Chertkov O."/>
            <person name="Han C.S."/>
            <person name="Land M.L."/>
            <person name="Brown P."/>
            <person name="Lovley D.R."/>
        </authorList>
    </citation>
    <scope>NUCLEOTIDE SEQUENCE [LARGE SCALE GENOMIC DNA]</scope>
    <source>
        <strain evidence="8">DSM 2380 / NBRC 103641 / GraBd1</strain>
    </source>
</reference>
<feature type="transmembrane region" description="Helical" evidence="6">
    <location>
        <begin position="71"/>
        <end position="93"/>
    </location>
</feature>
<keyword evidence="4 6" id="KW-1133">Transmembrane helix</keyword>
<keyword evidence="2" id="KW-1003">Cell membrane</keyword>
<dbReference type="Proteomes" id="UP000002534">
    <property type="component" value="Chromosome"/>
</dbReference>
<evidence type="ECO:0000256" key="5">
    <source>
        <dbReference type="ARBA" id="ARBA00023136"/>
    </source>
</evidence>
<dbReference type="STRING" id="338963.Pcar_2528"/>
<gene>
    <name evidence="7" type="primary">coxD</name>
    <name evidence="7" type="ordered locus">Pcar_2528</name>
</gene>
<dbReference type="AlphaFoldDB" id="Q3A1J1"/>
<evidence type="ECO:0000256" key="1">
    <source>
        <dbReference type="ARBA" id="ARBA00004651"/>
    </source>
</evidence>
<feature type="transmembrane region" description="Helical" evidence="6">
    <location>
        <begin position="40"/>
        <end position="59"/>
    </location>
</feature>
<dbReference type="NCBIfam" id="TIGR02229">
    <property type="entry name" value="caa3_sub_IV"/>
    <property type="match status" value="1"/>
</dbReference>